<evidence type="ECO:0000256" key="1">
    <source>
        <dbReference type="ARBA" id="ARBA00001954"/>
    </source>
</evidence>
<evidence type="ECO:0000256" key="7">
    <source>
        <dbReference type="ARBA" id="ARBA00038951"/>
    </source>
</evidence>
<evidence type="ECO:0000256" key="2">
    <source>
        <dbReference type="ARBA" id="ARBA00004123"/>
    </source>
</evidence>
<dbReference type="EMBL" id="JBBCAQ010000035">
    <property type="protein sequence ID" value="KAK7578100.1"/>
    <property type="molecule type" value="Genomic_DNA"/>
</dbReference>
<feature type="region of interest" description="Disordered" evidence="9">
    <location>
        <begin position="925"/>
        <end position="1041"/>
    </location>
</feature>
<sequence length="2204" mass="238116">MKDYSGYSAPLSLSISRFTSSSDKAGSDSGVSSRGSSSGSSDERSGSRSSALSGLDENLPSAHQQQQQQPPQQYHQPQPYLHPAAGPHHYQQHRGPSPSSRDKSSPTAIGVSGGHSVIAAAAAADRYYLHHPAHAAPPSGHHQPPTAVFPLDAVRVWRDHPSLSLSLIGDSTIRHVGSVQHQPLLMSHPAVGVGSSPSSSASVAAVSPSSVATAPSTPSAHYPPSSAVPSMITPPPLQHQLPPHLYAQMPEMLWKPPRFPGGLTAAHLHSAAIQDELLERERAYVHDRDRQERQDRHLREQEREVEKQKEREKQREREKLEKDRLEKQRAEQAVIEHFSKTQTLGYKKSSGWNFLPTSSAPNSNSFRINDDERKRMIEQEQQRMIRSDLREREKMTGLPAFTPYAHNLQMPKSTTATPVPSNSASTPSSTGGSTAAVIQNRVKSQMSLPKSESMYNVYGYPTFSSPLNLYSEKMMKNSVAINSIVPNKSSSAMDRELLMSGAHPHGVQPVDMKNSVIVKNDGKSHSQMPPSHMLPTSDVVLKSGGGSLVAGTAATAVIPSHSPNLKVRVSEAAQHYLQPPPPSAGKPYEYRSPSQSPLQAAHITNATSPHQLHVDPIKMHHRASSSPASVPPSSHHRQSPLPLTQSRQSPQTHHRQSPQTHHRQSPLPANQPPVQLAPHQRHSPHLSSTSSRTSSPPEQRYISVASPNTAGLYTKGPIASLPHPAAAGVNSAAYAYSSSMSSVTSVPTSMKPKVSSPAPPHFYGKPTSGISTGTPVCRPQEVSINAVPINSKVLITPSPYQQLSQHQPPPSTIVSTHQNLDPPPAHSSHLTSVVNDPHSFFSGASSTGGPGAQRHSVAADLTASGNAVIAAGATVVASSSETTVTIVSPTVTAALPSQMQPLDLGVKESTTTSLVVPAELTKRKLGEDDELSDQPATKRVHADVLPEVSVVPPTPTASTAPTTDEATEQNPQVATITSAAPPAPVEPPPPSLTPAPLEESSVAPPVTCSSPSTPAKLAPSSIDGEKSNSPKPPSYSGHKLKKAWLQRHSGEDVGDEKIGSTAAVSSAVKSLDGSLSINENDGNVPTNGGSSNADRAANGSPLSSATVTKDVDNATSNALTSLNNSLNSIGSMAVNSISKVKQPKGGAGKKSAKDNRASPLVPNGHLSPKVSGNNSDESSSTDTDTKASPKRVPPKLKRKKHGTPRKTSAAAAAAAGAADTTPKRKKLNSTSSTDSDKESASEKDSEDNSTGKKMASGNGGDDKKDNSRKRGRKPKTSSEGYASGNGGAGGAAGGASSNGNGGQKDDDAPKEKKMRDEPRDQKDPFPKPPVSQLKKTGESFLQDGPCFEVAPKLAKCRECRWTQNQRSKSNSNIFCRFYAFRRLRYTKNGQLAIAGFSDPYRDAKHDDLNLWLPNTKNPPTDLDLEVARFTLLQVGDQFCDLLMQEADAINLNLTEDKKIAWKRVVQGVREMCDVCETTLFNFHWACSKCGFVVCIDCYKGRKNGTVKIWGESGKDRDDLSWLLCTNRQAHEQEKLMLTQIIAGDALMKLLKSSHDTRAMWDMALNCGCPLAANPKPTNDICKMIMRNLKQEKIKKAEQVNGQVKTENGTEESAKDETDSPLNWLADVALNQNKSSADDDGDSSDDSEEGSFSTLRELLIRPASKTNGNNSQPSSPSSSAQTAATSTAASTSTTVTTSSTSSSTNLTSTSAAAAVNKAKPKKSVLEHFNEMLSSVGGECHDDNGDDFIDDRFANNGDGVALKYFVRDHMRKQYRSQGHCPIRIMTLSESKLLYPDVPHSWLCDGKLLRLLDAIHPGNYTIFQDQWRRGQPVIVSDVSKRLSPDLWHPDSFIRDFGDVKNDLINCMTGKVVPNQPMRKFWEGFEFLSRRLKDDKGNDMLLKLKDWPPGEDFAEMLPSRYNDLMSVLPLGEYTQRNGRLNLASRLPECFVRPDLGPKMYNAYGSAMHPNKGTTNLHLDISDAVNVMVYVGIPKDGDNEEHIKEAYRAIDEAGCDILTRRRVREKGELPGALWHIYAARDADKIRDLLNKVAIERGDRLEPNHDPIHDQSCYLDGPLRERLFKEYAVEGYAIVQCMGDAVFVPAGAPHQVRNLHNCVKVAEDFVSPENVSHCFHLTQEFRYLSDTHSNHEDKLQIKNIMYHAVKDSLSVMGAALSKSSQKAKENSGGDGATGSADAKPAVKAEPKSES</sequence>
<dbReference type="GO" id="GO:0031490">
    <property type="term" value="F:chromatin DNA binding"/>
    <property type="evidence" value="ECO:0007669"/>
    <property type="project" value="TreeGrafter"/>
</dbReference>
<protein>
    <recommendedName>
        <fullName evidence="7">[histone H3]-dimethyl-L-lysine(9) demethylase</fullName>
        <ecNumber evidence="7">1.14.11.65</ecNumber>
    </recommendedName>
</protein>
<reference evidence="11 12" key="1">
    <citation type="submission" date="2024-03" db="EMBL/GenBank/DDBJ databases">
        <title>Adaptation during the transition from Ophiocordyceps entomopathogen to insect associate is accompanied by gene loss and intensified selection.</title>
        <authorList>
            <person name="Ward C.M."/>
            <person name="Onetto C.A."/>
            <person name="Borneman A.R."/>
        </authorList>
    </citation>
    <scope>NUCLEOTIDE SEQUENCE [LARGE SCALE GENOMIC DNA]</scope>
    <source>
        <strain evidence="11">AWRI1</strain>
        <tissue evidence="11">Single Adult Female</tissue>
    </source>
</reference>
<keyword evidence="5" id="KW-0408">Iron</keyword>
<comment type="caution">
    <text evidence="11">The sequence shown here is derived from an EMBL/GenBank/DDBJ whole genome shotgun (WGS) entry which is preliminary data.</text>
</comment>
<dbReference type="FunFam" id="2.60.120.650:FF:000004">
    <property type="entry name" value="Putative lysine-specific demethylase 3B"/>
    <property type="match status" value="1"/>
</dbReference>
<feature type="compositionally biased region" description="Low complexity" evidence="9">
    <location>
        <begin position="946"/>
        <end position="964"/>
    </location>
</feature>
<evidence type="ECO:0000256" key="6">
    <source>
        <dbReference type="ARBA" id="ARBA00023242"/>
    </source>
</evidence>
<evidence type="ECO:0000256" key="9">
    <source>
        <dbReference type="SAM" id="MobiDB-lite"/>
    </source>
</evidence>
<feature type="compositionally biased region" description="Basic residues" evidence="9">
    <location>
        <begin position="1266"/>
        <end position="1275"/>
    </location>
</feature>
<name>A0AAN9TCE6_9HEMI</name>
<feature type="region of interest" description="Disordered" evidence="9">
    <location>
        <begin position="576"/>
        <end position="598"/>
    </location>
</feature>
<feature type="compositionally biased region" description="Pro residues" evidence="9">
    <location>
        <begin position="981"/>
        <end position="993"/>
    </location>
</feature>
<proteinExistence type="predicted"/>
<dbReference type="EC" id="1.14.11.65" evidence="7"/>
<feature type="region of interest" description="Disordered" evidence="9">
    <location>
        <begin position="1632"/>
        <end position="1651"/>
    </location>
</feature>
<gene>
    <name evidence="11" type="ORF">V9T40_010305</name>
</gene>
<feature type="compositionally biased region" description="Polar residues" evidence="9">
    <location>
        <begin position="641"/>
        <end position="651"/>
    </location>
</feature>
<evidence type="ECO:0000256" key="8">
    <source>
        <dbReference type="ARBA" id="ARBA00047648"/>
    </source>
</evidence>
<dbReference type="SUPFAM" id="SSF51197">
    <property type="entry name" value="Clavaminate synthase-like"/>
    <property type="match status" value="1"/>
</dbReference>
<dbReference type="PANTHER" id="PTHR12549:SF38">
    <property type="entry name" value="JMJC DOMAIN-CONTAINING HISTONE DEMETHYLASE 2, ISOFORM A"/>
    <property type="match status" value="1"/>
</dbReference>
<organism evidence="11 12">
    <name type="scientific">Parthenolecanium corni</name>
    <dbReference type="NCBI Taxonomy" id="536013"/>
    <lineage>
        <taxon>Eukaryota</taxon>
        <taxon>Metazoa</taxon>
        <taxon>Ecdysozoa</taxon>
        <taxon>Arthropoda</taxon>
        <taxon>Hexapoda</taxon>
        <taxon>Insecta</taxon>
        <taxon>Pterygota</taxon>
        <taxon>Neoptera</taxon>
        <taxon>Paraneoptera</taxon>
        <taxon>Hemiptera</taxon>
        <taxon>Sternorrhyncha</taxon>
        <taxon>Coccoidea</taxon>
        <taxon>Coccidae</taxon>
        <taxon>Parthenolecanium</taxon>
    </lineage>
</organism>
<dbReference type="InterPro" id="IPR003347">
    <property type="entry name" value="JmjC_dom"/>
</dbReference>
<feature type="region of interest" description="Disordered" evidence="9">
    <location>
        <begin position="405"/>
        <end position="434"/>
    </location>
</feature>
<dbReference type="InterPro" id="IPR045109">
    <property type="entry name" value="LSDs-like"/>
</dbReference>
<feature type="compositionally biased region" description="Low complexity" evidence="9">
    <location>
        <begin position="210"/>
        <end position="220"/>
    </location>
</feature>
<feature type="compositionally biased region" description="Basic and acidic residues" evidence="9">
    <location>
        <begin position="1303"/>
        <end position="1325"/>
    </location>
</feature>
<dbReference type="GO" id="GO:0000118">
    <property type="term" value="C:histone deacetylase complex"/>
    <property type="evidence" value="ECO:0007669"/>
    <property type="project" value="TreeGrafter"/>
</dbReference>
<evidence type="ECO:0000313" key="11">
    <source>
        <dbReference type="EMBL" id="KAK7578100.1"/>
    </source>
</evidence>
<dbReference type="Proteomes" id="UP001367676">
    <property type="component" value="Unassembled WGS sequence"/>
</dbReference>
<dbReference type="Gene3D" id="2.60.120.650">
    <property type="entry name" value="Cupin"/>
    <property type="match status" value="1"/>
</dbReference>
<feature type="compositionally biased region" description="Basic and acidic residues" evidence="9">
    <location>
        <begin position="1234"/>
        <end position="1243"/>
    </location>
</feature>
<feature type="region of interest" description="Disordered" evidence="9">
    <location>
        <begin position="2170"/>
        <end position="2204"/>
    </location>
</feature>
<feature type="compositionally biased region" description="Basic residues" evidence="9">
    <location>
        <begin position="652"/>
        <end position="664"/>
    </location>
</feature>
<feature type="compositionally biased region" description="Low complexity" evidence="9">
    <location>
        <begin position="47"/>
        <end position="56"/>
    </location>
</feature>
<keyword evidence="6" id="KW-0539">Nucleus</keyword>
<feature type="compositionally biased region" description="Basic and acidic residues" evidence="9">
    <location>
        <begin position="2194"/>
        <end position="2204"/>
    </location>
</feature>
<feature type="compositionally biased region" description="Polar residues" evidence="9">
    <location>
        <begin position="801"/>
        <end position="819"/>
    </location>
</feature>
<feature type="region of interest" description="Disordered" evidence="9">
    <location>
        <begin position="286"/>
        <end position="329"/>
    </location>
</feature>
<feature type="compositionally biased region" description="Polar residues" evidence="9">
    <location>
        <begin position="1663"/>
        <end position="1672"/>
    </location>
</feature>
<feature type="compositionally biased region" description="Acidic residues" evidence="9">
    <location>
        <begin position="1637"/>
        <end position="1648"/>
    </location>
</feature>
<feature type="compositionally biased region" description="Low complexity" evidence="9">
    <location>
        <begin position="413"/>
        <end position="434"/>
    </location>
</feature>
<dbReference type="GO" id="GO:0140683">
    <property type="term" value="F:histone H3K9me/H3K9me2 demethylase activity"/>
    <property type="evidence" value="ECO:0007669"/>
    <property type="project" value="UniProtKB-EC"/>
</dbReference>
<keyword evidence="3" id="KW-0479">Metal-binding</keyword>
<feature type="compositionally biased region" description="Low complexity" evidence="9">
    <location>
        <begin position="19"/>
        <end position="40"/>
    </location>
</feature>
<evidence type="ECO:0000256" key="5">
    <source>
        <dbReference type="ARBA" id="ARBA00023004"/>
    </source>
</evidence>
<evidence type="ECO:0000313" key="12">
    <source>
        <dbReference type="Proteomes" id="UP001367676"/>
    </source>
</evidence>
<feature type="compositionally biased region" description="Low complexity" evidence="9">
    <location>
        <begin position="1673"/>
        <end position="1712"/>
    </location>
</feature>
<dbReference type="PROSITE" id="PS51184">
    <property type="entry name" value="JMJC"/>
    <property type="match status" value="1"/>
</dbReference>
<dbReference type="GO" id="GO:0046872">
    <property type="term" value="F:metal ion binding"/>
    <property type="evidence" value="ECO:0007669"/>
    <property type="project" value="UniProtKB-KW"/>
</dbReference>
<feature type="compositionally biased region" description="Low complexity" evidence="9">
    <location>
        <begin position="63"/>
        <end position="79"/>
    </location>
</feature>
<feature type="compositionally biased region" description="Gly residues" evidence="9">
    <location>
        <begin position="1283"/>
        <end position="1293"/>
    </location>
</feature>
<feature type="region of interest" description="Disordered" evidence="9">
    <location>
        <begin position="19"/>
        <end position="111"/>
    </location>
</feature>
<comment type="subcellular location">
    <subcellularLocation>
        <location evidence="2">Nucleus</location>
    </subcellularLocation>
</comment>
<feature type="compositionally biased region" description="Polar residues" evidence="9">
    <location>
        <begin position="1066"/>
        <end position="1093"/>
    </location>
</feature>
<feature type="compositionally biased region" description="Basic residues" evidence="9">
    <location>
        <begin position="1188"/>
        <end position="1204"/>
    </location>
</feature>
<dbReference type="GO" id="GO:0000785">
    <property type="term" value="C:chromatin"/>
    <property type="evidence" value="ECO:0007669"/>
    <property type="project" value="TreeGrafter"/>
</dbReference>
<feature type="region of interest" description="Disordered" evidence="9">
    <location>
        <begin position="1661"/>
        <end position="1712"/>
    </location>
</feature>
<comment type="cofactor">
    <cofactor evidence="1">
        <name>Fe(2+)</name>
        <dbReference type="ChEBI" id="CHEBI:29033"/>
    </cofactor>
</comment>
<feature type="region of interest" description="Disordered" evidence="9">
    <location>
        <begin position="619"/>
        <end position="701"/>
    </location>
</feature>
<dbReference type="GO" id="GO:0003712">
    <property type="term" value="F:transcription coregulator activity"/>
    <property type="evidence" value="ECO:0007669"/>
    <property type="project" value="TreeGrafter"/>
</dbReference>
<feature type="compositionally biased region" description="Low complexity" evidence="9">
    <location>
        <begin position="685"/>
        <end position="696"/>
    </location>
</feature>
<evidence type="ECO:0000259" key="10">
    <source>
        <dbReference type="PROSITE" id="PS51184"/>
    </source>
</evidence>
<accession>A0AAN9TCE6</accession>
<feature type="compositionally biased region" description="Low complexity" evidence="9">
    <location>
        <begin position="1209"/>
        <end position="1218"/>
    </location>
</feature>
<dbReference type="Pfam" id="PF02373">
    <property type="entry name" value="JmjC"/>
    <property type="match status" value="1"/>
</dbReference>
<keyword evidence="4" id="KW-0560">Oxidoreductase</keyword>
<feature type="domain" description="JmjC" evidence="10">
    <location>
        <begin position="1931"/>
        <end position="2136"/>
    </location>
</feature>
<feature type="compositionally biased region" description="Low complexity" evidence="9">
    <location>
        <begin position="624"/>
        <end position="633"/>
    </location>
</feature>
<feature type="region of interest" description="Disordered" evidence="9">
    <location>
        <begin position="1140"/>
        <end position="1335"/>
    </location>
</feature>
<keyword evidence="12" id="KW-1185">Reference proteome</keyword>
<evidence type="ECO:0000256" key="3">
    <source>
        <dbReference type="ARBA" id="ARBA00022723"/>
    </source>
</evidence>
<feature type="region of interest" description="Disordered" evidence="9">
    <location>
        <begin position="1595"/>
        <end position="1621"/>
    </location>
</feature>
<evidence type="ECO:0000256" key="4">
    <source>
        <dbReference type="ARBA" id="ARBA00023002"/>
    </source>
</evidence>
<comment type="catalytic activity">
    <reaction evidence="8">
        <text>N(6),N(6)-dimethyl-L-lysyl(9)-[histone H3] + 2 2-oxoglutarate + 2 O2 = L-lysyl(9)-[histone H3] + 2 formaldehyde + 2 succinate + 2 CO2</text>
        <dbReference type="Rhea" id="RHEA:60188"/>
        <dbReference type="Rhea" id="RHEA-COMP:15541"/>
        <dbReference type="Rhea" id="RHEA-COMP:15546"/>
        <dbReference type="ChEBI" id="CHEBI:15379"/>
        <dbReference type="ChEBI" id="CHEBI:16526"/>
        <dbReference type="ChEBI" id="CHEBI:16810"/>
        <dbReference type="ChEBI" id="CHEBI:16842"/>
        <dbReference type="ChEBI" id="CHEBI:29969"/>
        <dbReference type="ChEBI" id="CHEBI:30031"/>
        <dbReference type="ChEBI" id="CHEBI:61976"/>
        <dbReference type="EC" id="1.14.11.65"/>
    </reaction>
</comment>
<feature type="region of interest" description="Disordered" evidence="9">
    <location>
        <begin position="1066"/>
        <end position="1109"/>
    </location>
</feature>
<feature type="region of interest" description="Disordered" evidence="9">
    <location>
        <begin position="801"/>
        <end position="830"/>
    </location>
</feature>
<dbReference type="SMART" id="SM00558">
    <property type="entry name" value="JmjC"/>
    <property type="match status" value="1"/>
</dbReference>
<feature type="region of interest" description="Disordered" evidence="9">
    <location>
        <begin position="210"/>
        <end position="242"/>
    </location>
</feature>
<dbReference type="GO" id="GO:0006357">
    <property type="term" value="P:regulation of transcription by RNA polymerase II"/>
    <property type="evidence" value="ECO:0007669"/>
    <property type="project" value="TreeGrafter"/>
</dbReference>
<dbReference type="PANTHER" id="PTHR12549">
    <property type="entry name" value="JMJC DOMAIN-CONTAINING HISTONE DEMETHYLATION PROTEIN"/>
    <property type="match status" value="1"/>
</dbReference>